<name>A0ABW3TKX9_9MICO</name>
<evidence type="ECO:0000313" key="3">
    <source>
        <dbReference type="EMBL" id="MFD1200859.1"/>
    </source>
</evidence>
<dbReference type="Pfam" id="PF07883">
    <property type="entry name" value="Cupin_2"/>
    <property type="match status" value="1"/>
</dbReference>
<keyword evidence="1" id="KW-0238">DNA-binding</keyword>
<dbReference type="SUPFAM" id="SSF51182">
    <property type="entry name" value="RmlC-like cupins"/>
    <property type="match status" value="1"/>
</dbReference>
<feature type="domain" description="HTH cro/C1-type" evidence="2">
    <location>
        <begin position="23"/>
        <end position="77"/>
    </location>
</feature>
<dbReference type="InterPro" id="IPR050807">
    <property type="entry name" value="TransReg_Diox_bact_type"/>
</dbReference>
<comment type="caution">
    <text evidence="3">The sequence shown here is derived from an EMBL/GenBank/DDBJ whole genome shotgun (WGS) entry which is preliminary data.</text>
</comment>
<dbReference type="InterPro" id="IPR011051">
    <property type="entry name" value="RmlC_Cupin_sf"/>
</dbReference>
<proteinExistence type="predicted"/>
<gene>
    <name evidence="3" type="ORF">ACFQ3U_03010</name>
</gene>
<evidence type="ECO:0000313" key="4">
    <source>
        <dbReference type="Proteomes" id="UP001597181"/>
    </source>
</evidence>
<dbReference type="CDD" id="cd00093">
    <property type="entry name" value="HTH_XRE"/>
    <property type="match status" value="1"/>
</dbReference>
<dbReference type="RefSeq" id="WP_343959454.1">
    <property type="nucleotide sequence ID" value="NZ_BAAAKZ010000003.1"/>
</dbReference>
<dbReference type="SMART" id="SM00530">
    <property type="entry name" value="HTH_XRE"/>
    <property type="match status" value="1"/>
</dbReference>
<accession>A0ABW3TKX9</accession>
<dbReference type="Gene3D" id="2.60.120.10">
    <property type="entry name" value="Jelly Rolls"/>
    <property type="match status" value="1"/>
</dbReference>
<dbReference type="PANTHER" id="PTHR46797:SF1">
    <property type="entry name" value="METHYLPHOSPHONATE SYNTHASE"/>
    <property type="match status" value="1"/>
</dbReference>
<dbReference type="PROSITE" id="PS50943">
    <property type="entry name" value="HTH_CROC1"/>
    <property type="match status" value="1"/>
</dbReference>
<dbReference type="PANTHER" id="PTHR46797">
    <property type="entry name" value="HTH-TYPE TRANSCRIPTIONAL REGULATOR"/>
    <property type="match status" value="1"/>
</dbReference>
<protein>
    <submittedName>
        <fullName evidence="3">XRE family transcriptional regulator</fullName>
    </submittedName>
</protein>
<sequence>MDPRRASIEHAAGATIQSLPATLRRLRERRGVTLAALSALTGASVSTLSRLESGQRRPTVELVLRIALALGISPGALIGAPIAVSDSAERAQPTAELLADEAAPDSQKATPLTLRRAGLRAFRIALPANAPLPQQRAHGGHEWIFVLSGRLRVRMGPHELHMGPGDALEFPGSRPHAFAAAGAAPAQVLALLSGPGELVHTTTQAGVPRAA</sequence>
<dbReference type="EMBL" id="JBHTLY010000001">
    <property type="protein sequence ID" value="MFD1200859.1"/>
    <property type="molecule type" value="Genomic_DNA"/>
</dbReference>
<dbReference type="Pfam" id="PF13560">
    <property type="entry name" value="HTH_31"/>
    <property type="match status" value="1"/>
</dbReference>
<dbReference type="Proteomes" id="UP001597181">
    <property type="component" value="Unassembled WGS sequence"/>
</dbReference>
<dbReference type="InterPro" id="IPR001387">
    <property type="entry name" value="Cro/C1-type_HTH"/>
</dbReference>
<keyword evidence="4" id="KW-1185">Reference proteome</keyword>
<dbReference type="InterPro" id="IPR014710">
    <property type="entry name" value="RmlC-like_jellyroll"/>
</dbReference>
<reference evidence="4" key="1">
    <citation type="journal article" date="2019" name="Int. J. Syst. Evol. Microbiol.">
        <title>The Global Catalogue of Microorganisms (GCM) 10K type strain sequencing project: providing services to taxonomists for standard genome sequencing and annotation.</title>
        <authorList>
            <consortium name="The Broad Institute Genomics Platform"/>
            <consortium name="The Broad Institute Genome Sequencing Center for Infectious Disease"/>
            <person name="Wu L."/>
            <person name="Ma J."/>
        </authorList>
    </citation>
    <scope>NUCLEOTIDE SEQUENCE [LARGE SCALE GENOMIC DNA]</scope>
    <source>
        <strain evidence="4">CCUG 50213</strain>
    </source>
</reference>
<dbReference type="InterPro" id="IPR013096">
    <property type="entry name" value="Cupin_2"/>
</dbReference>
<dbReference type="CDD" id="cd02209">
    <property type="entry name" value="cupin_XRE_C"/>
    <property type="match status" value="1"/>
</dbReference>
<evidence type="ECO:0000256" key="1">
    <source>
        <dbReference type="ARBA" id="ARBA00023125"/>
    </source>
</evidence>
<dbReference type="Gene3D" id="1.10.260.40">
    <property type="entry name" value="lambda repressor-like DNA-binding domains"/>
    <property type="match status" value="1"/>
</dbReference>
<organism evidence="3 4">
    <name type="scientific">Leucobacter albus</name>
    <dbReference type="NCBI Taxonomy" id="272210"/>
    <lineage>
        <taxon>Bacteria</taxon>
        <taxon>Bacillati</taxon>
        <taxon>Actinomycetota</taxon>
        <taxon>Actinomycetes</taxon>
        <taxon>Micrococcales</taxon>
        <taxon>Microbacteriaceae</taxon>
        <taxon>Leucobacter</taxon>
    </lineage>
</organism>
<dbReference type="InterPro" id="IPR010982">
    <property type="entry name" value="Lambda_DNA-bd_dom_sf"/>
</dbReference>
<dbReference type="SUPFAM" id="SSF47413">
    <property type="entry name" value="lambda repressor-like DNA-binding domains"/>
    <property type="match status" value="1"/>
</dbReference>
<evidence type="ECO:0000259" key="2">
    <source>
        <dbReference type="PROSITE" id="PS50943"/>
    </source>
</evidence>